<sequence>MRSLGILLLCLCLLGCSNKAKEKINGLSFVAAREEVRSEHIKPILKVYANFAAVMPFGFIRDKESPDIIFDTERQWYGETIKGAGQYINMLHKNGVRVMLKPQLWISRGQFTGGLTMKTEADWKALEASYSKFILRNAELAEMTDTEIFCIGTELQLFVQNRPQYWESLIKEIRKRYKGKLTYAANWNEYSETPFWESLDFIGIDAYFPLSEAKTPDVISLRKQWQPHKKQIETLAKTTDRQVLFTEYGYRSTDYAADKPWHTEYKEAAINLEGQVNAITAVFQEFWQEDWFAGGFVWKWFIAHDRVGGPTDNRFTPQNKPAEKLIQEYYKAYR</sequence>
<dbReference type="SUPFAM" id="SSF51445">
    <property type="entry name" value="(Trans)glycosidases"/>
    <property type="match status" value="1"/>
</dbReference>
<proteinExistence type="predicted"/>
<evidence type="ECO:0008006" key="3">
    <source>
        <dbReference type="Google" id="ProtNLM"/>
    </source>
</evidence>
<reference evidence="1 2" key="1">
    <citation type="submission" date="2016-11" db="EMBL/GenBank/DDBJ databases">
        <authorList>
            <person name="Jaros S."/>
            <person name="Januszkiewicz K."/>
            <person name="Wedrychowicz H."/>
        </authorList>
    </citation>
    <scope>NUCLEOTIDE SEQUENCE [LARGE SCALE GENOMIC DNA]</scope>
    <source>
        <strain evidence="1 2">CGMCC 1.8863</strain>
    </source>
</reference>
<dbReference type="AlphaFoldDB" id="A0A1M6I2A8"/>
<organism evidence="1 2">
    <name type="scientific">Arenibacter nanhaiticus</name>
    <dbReference type="NCBI Taxonomy" id="558155"/>
    <lineage>
        <taxon>Bacteria</taxon>
        <taxon>Pseudomonadati</taxon>
        <taxon>Bacteroidota</taxon>
        <taxon>Flavobacteriia</taxon>
        <taxon>Flavobacteriales</taxon>
        <taxon>Flavobacteriaceae</taxon>
        <taxon>Arenibacter</taxon>
    </lineage>
</organism>
<dbReference type="InterPro" id="IPR017853">
    <property type="entry name" value="GH"/>
</dbReference>
<dbReference type="InterPro" id="IPR055151">
    <property type="entry name" value="GH113"/>
</dbReference>
<evidence type="ECO:0000313" key="2">
    <source>
        <dbReference type="Proteomes" id="UP000184231"/>
    </source>
</evidence>
<dbReference type="Pfam" id="PF22612">
    <property type="entry name" value="GH113"/>
    <property type="match status" value="1"/>
</dbReference>
<accession>A0A1M6I2A8</accession>
<dbReference type="RefSeq" id="WP_072764742.1">
    <property type="nucleotide sequence ID" value="NZ_FQYX01000016.1"/>
</dbReference>
<dbReference type="OrthoDB" id="9773531at2"/>
<name>A0A1M6I2A8_9FLAO</name>
<dbReference type="Proteomes" id="UP000184231">
    <property type="component" value="Unassembled WGS sequence"/>
</dbReference>
<dbReference type="Gene3D" id="3.20.20.80">
    <property type="entry name" value="Glycosidases"/>
    <property type="match status" value="1"/>
</dbReference>
<protein>
    <recommendedName>
        <fullName evidence="3">GTA TIM-barrel-like domain-containing protein</fullName>
    </recommendedName>
</protein>
<evidence type="ECO:0000313" key="1">
    <source>
        <dbReference type="EMBL" id="SHJ28601.1"/>
    </source>
</evidence>
<gene>
    <name evidence="1" type="ORF">SAMN04487911_1167</name>
</gene>
<dbReference type="EMBL" id="FQYX01000016">
    <property type="protein sequence ID" value="SHJ28601.1"/>
    <property type="molecule type" value="Genomic_DNA"/>
</dbReference>
<keyword evidence="2" id="KW-1185">Reference proteome</keyword>
<dbReference type="STRING" id="558155.SAMN04487911_1167"/>
<dbReference type="CDD" id="cd19608">
    <property type="entry name" value="GH113_mannanase-like"/>
    <property type="match status" value="1"/>
</dbReference>